<evidence type="ECO:0000313" key="4">
    <source>
        <dbReference type="Proteomes" id="UP001181622"/>
    </source>
</evidence>
<protein>
    <recommendedName>
        <fullName evidence="5">Alpha/beta hydrolase family</fullName>
    </recommendedName>
</protein>
<keyword evidence="2" id="KW-0472">Membrane</keyword>
<evidence type="ECO:0000256" key="2">
    <source>
        <dbReference type="SAM" id="Phobius"/>
    </source>
</evidence>
<evidence type="ECO:0000313" key="3">
    <source>
        <dbReference type="EMBL" id="MDR4305277.1"/>
    </source>
</evidence>
<feature type="transmembrane region" description="Helical" evidence="2">
    <location>
        <begin position="131"/>
        <end position="151"/>
    </location>
</feature>
<sequence length="452" mass="50280">MPHHDGETGHESPPDQDARIGDDDDLARRPALSDAPEQEVRRRHVLYIPGYDPRDPGLYRRFAAFELRRFARLWGAKVDVDDKHVEDPAIPSVRWTARATAGDAKVEVGYETLRWDDIVARDFSTPLPLKLLAGFVTLFDALFSGLLFRVARAAPWCAIAWLFPVAVILFWTLLGVGLGYGVWRVAEAYGQGFAGVLAWIALLVGTPLAALAVMRKRGSFVVHLMDDGGAQRSYARRLDPLTEARIDAFASRIRAIKAAAQVQELLIVGHSSGSFMAIDAVARALEAEPELGNGDRPAIALLTVGASELLVGMHPAAGWFRERLKRVAMDHGVFWAEVVAPWDTLNFPHRSPVEELKLDVPADCPNPTFRRAFLTKMLKAESIAKLRRERNIFRAHFQFIMANEVRGPFDYFSLVCSPWRTKTQFRRTAKGAYMSPHLGAPVYPAPKEPVAA</sequence>
<dbReference type="InterPro" id="IPR029058">
    <property type="entry name" value="AB_hydrolase_fold"/>
</dbReference>
<comment type="caution">
    <text evidence="3">The sequence shown here is derived from an EMBL/GenBank/DDBJ whole genome shotgun (WGS) entry which is preliminary data.</text>
</comment>
<feature type="transmembrane region" description="Helical" evidence="2">
    <location>
        <begin position="189"/>
        <end position="213"/>
    </location>
</feature>
<dbReference type="RefSeq" id="WP_309388325.1">
    <property type="nucleotide sequence ID" value="NZ_JADBEO010000002.1"/>
</dbReference>
<evidence type="ECO:0008006" key="5">
    <source>
        <dbReference type="Google" id="ProtNLM"/>
    </source>
</evidence>
<dbReference type="Proteomes" id="UP001181622">
    <property type="component" value="Unassembled WGS sequence"/>
</dbReference>
<keyword evidence="2" id="KW-1133">Transmembrane helix</keyword>
<evidence type="ECO:0000256" key="1">
    <source>
        <dbReference type="SAM" id="MobiDB-lite"/>
    </source>
</evidence>
<organism evidence="3 4">
    <name type="scientific">Chelatococcus sambhunathii</name>
    <dbReference type="NCBI Taxonomy" id="363953"/>
    <lineage>
        <taxon>Bacteria</taxon>
        <taxon>Pseudomonadati</taxon>
        <taxon>Pseudomonadota</taxon>
        <taxon>Alphaproteobacteria</taxon>
        <taxon>Hyphomicrobiales</taxon>
        <taxon>Chelatococcaceae</taxon>
        <taxon>Chelatococcus</taxon>
    </lineage>
</organism>
<dbReference type="SUPFAM" id="SSF53474">
    <property type="entry name" value="alpha/beta-Hydrolases"/>
    <property type="match status" value="1"/>
</dbReference>
<feature type="transmembrane region" description="Helical" evidence="2">
    <location>
        <begin position="158"/>
        <end position="183"/>
    </location>
</feature>
<reference evidence="3" key="1">
    <citation type="submission" date="2020-10" db="EMBL/GenBank/DDBJ databases">
        <authorList>
            <person name="Abbas A."/>
            <person name="Razzaq R."/>
            <person name="Waqas M."/>
            <person name="Abbas N."/>
            <person name="Nielsen T.K."/>
            <person name="Hansen L.H."/>
            <person name="Hussain S."/>
            <person name="Shahid M."/>
        </authorList>
    </citation>
    <scope>NUCLEOTIDE SEQUENCE</scope>
    <source>
        <strain evidence="3">S14</strain>
    </source>
</reference>
<gene>
    <name evidence="3" type="ORF">IHQ68_01385</name>
</gene>
<accession>A0ABU1DAY3</accession>
<proteinExistence type="predicted"/>
<keyword evidence="4" id="KW-1185">Reference proteome</keyword>
<feature type="compositionally biased region" description="Basic and acidic residues" evidence="1">
    <location>
        <begin position="1"/>
        <end position="21"/>
    </location>
</feature>
<name>A0ABU1DAY3_9HYPH</name>
<dbReference type="EMBL" id="JADBEO010000002">
    <property type="protein sequence ID" value="MDR4305277.1"/>
    <property type="molecule type" value="Genomic_DNA"/>
</dbReference>
<feature type="region of interest" description="Disordered" evidence="1">
    <location>
        <begin position="1"/>
        <end position="37"/>
    </location>
</feature>
<keyword evidence="2" id="KW-0812">Transmembrane</keyword>